<dbReference type="PROSITE" id="PS51297">
    <property type="entry name" value="K_BOX"/>
    <property type="match status" value="1"/>
</dbReference>
<evidence type="ECO:0000256" key="5">
    <source>
        <dbReference type="ARBA" id="ARBA00023242"/>
    </source>
</evidence>
<keyword evidence="11" id="KW-1185">Reference proteome</keyword>
<name>A0A7N0T1C8_KALFE</name>
<dbReference type="Gene3D" id="3.40.1810.10">
    <property type="entry name" value="Transcription factor, MADS-box"/>
    <property type="match status" value="1"/>
</dbReference>
<dbReference type="Pfam" id="PF00319">
    <property type="entry name" value="SRF-TF"/>
    <property type="match status" value="1"/>
</dbReference>
<accession>A0A7N0T1C8</accession>
<keyword evidence="3" id="KW-0238">DNA-binding</keyword>
<comment type="subcellular location">
    <subcellularLocation>
        <location evidence="1">Nucleus</location>
    </subcellularLocation>
</comment>
<dbReference type="SMART" id="SM00432">
    <property type="entry name" value="MADS"/>
    <property type="match status" value="1"/>
</dbReference>
<evidence type="ECO:0000256" key="4">
    <source>
        <dbReference type="ARBA" id="ARBA00023163"/>
    </source>
</evidence>
<dbReference type="GO" id="GO:0003700">
    <property type="term" value="F:DNA-binding transcription factor activity"/>
    <property type="evidence" value="ECO:0007669"/>
    <property type="project" value="InterPro"/>
</dbReference>
<dbReference type="GO" id="GO:0000977">
    <property type="term" value="F:RNA polymerase II transcription regulatory region sequence-specific DNA binding"/>
    <property type="evidence" value="ECO:0007669"/>
    <property type="project" value="InterPro"/>
</dbReference>
<dbReference type="EnsemblPlants" id="Kaladp0018s0054.1.v1.1">
    <property type="protein sequence ID" value="Kaladp0018s0054.1.v1.1"/>
    <property type="gene ID" value="Kaladp0018s0054.v1.1"/>
</dbReference>
<evidence type="ECO:0000256" key="3">
    <source>
        <dbReference type="ARBA" id="ARBA00023125"/>
    </source>
</evidence>
<evidence type="ECO:0000256" key="7">
    <source>
        <dbReference type="SAM" id="MobiDB-lite"/>
    </source>
</evidence>
<dbReference type="InterPro" id="IPR050142">
    <property type="entry name" value="MADS-box/MEF2_TF"/>
</dbReference>
<evidence type="ECO:0000259" key="8">
    <source>
        <dbReference type="PROSITE" id="PS50066"/>
    </source>
</evidence>
<dbReference type="CDD" id="cd00265">
    <property type="entry name" value="MADS_MEF2_like"/>
    <property type="match status" value="1"/>
</dbReference>
<protein>
    <submittedName>
        <fullName evidence="10">Uncharacterized protein</fullName>
    </submittedName>
</protein>
<dbReference type="InterPro" id="IPR002100">
    <property type="entry name" value="TF_MADSbox"/>
</dbReference>
<feature type="region of interest" description="Disordered" evidence="7">
    <location>
        <begin position="162"/>
        <end position="198"/>
    </location>
</feature>
<evidence type="ECO:0000313" key="10">
    <source>
        <dbReference type="EnsemblPlants" id="Kaladp0018s0054.1.v1.1"/>
    </source>
</evidence>
<dbReference type="Proteomes" id="UP000594263">
    <property type="component" value="Unplaced"/>
</dbReference>
<keyword evidence="6" id="KW-0175">Coiled coil</keyword>
<reference evidence="10" key="1">
    <citation type="submission" date="2021-01" db="UniProtKB">
        <authorList>
            <consortium name="EnsemblPlants"/>
        </authorList>
    </citation>
    <scope>IDENTIFICATION</scope>
</reference>
<sequence>MGRGRVQMKRIENKINRQVTFSKRRTGLLKKANEISVLCDAEVALIIFSTKGKLFDYATDSCMGRILERYERYSCAETRLVATDIESNGSWHLEHARLKARIDTLQKKQSHYMGEDLNSLTLKELQNLENQLENALKHIRAKKSQLMFESISDLKKKDKALQGQNTKLAKQPLQIKEKEKSKGTLMDQQSHAASPASLRAPQICLGPLTVSRGNLYHGAGDGGAASSALHQNSATTFLPRWMLSHLGE</sequence>
<dbReference type="Pfam" id="PF01486">
    <property type="entry name" value="K-box"/>
    <property type="match status" value="1"/>
</dbReference>
<evidence type="ECO:0000259" key="9">
    <source>
        <dbReference type="PROSITE" id="PS51297"/>
    </source>
</evidence>
<feature type="domain" description="K-box" evidence="9">
    <location>
        <begin position="88"/>
        <end position="181"/>
    </location>
</feature>
<dbReference type="AlphaFoldDB" id="A0A7N0T1C8"/>
<dbReference type="InterPro" id="IPR033896">
    <property type="entry name" value="MEF2-like_N"/>
</dbReference>
<dbReference type="FunFam" id="3.40.1810.10:FF:000003">
    <property type="entry name" value="MADS-box transcription factor MADS-MC"/>
    <property type="match status" value="1"/>
</dbReference>
<organism evidence="10 11">
    <name type="scientific">Kalanchoe fedtschenkoi</name>
    <name type="common">Lavender scallops</name>
    <name type="synonym">South American air plant</name>
    <dbReference type="NCBI Taxonomy" id="63787"/>
    <lineage>
        <taxon>Eukaryota</taxon>
        <taxon>Viridiplantae</taxon>
        <taxon>Streptophyta</taxon>
        <taxon>Embryophyta</taxon>
        <taxon>Tracheophyta</taxon>
        <taxon>Spermatophyta</taxon>
        <taxon>Magnoliopsida</taxon>
        <taxon>eudicotyledons</taxon>
        <taxon>Gunneridae</taxon>
        <taxon>Pentapetalae</taxon>
        <taxon>Saxifragales</taxon>
        <taxon>Crassulaceae</taxon>
        <taxon>Kalanchoe</taxon>
    </lineage>
</organism>
<evidence type="ECO:0000256" key="6">
    <source>
        <dbReference type="SAM" id="Coils"/>
    </source>
</evidence>
<dbReference type="InterPro" id="IPR002487">
    <property type="entry name" value="TF_Kbox"/>
</dbReference>
<evidence type="ECO:0000256" key="1">
    <source>
        <dbReference type="ARBA" id="ARBA00004123"/>
    </source>
</evidence>
<dbReference type="PANTHER" id="PTHR48019">
    <property type="entry name" value="SERUM RESPONSE FACTOR HOMOLOG"/>
    <property type="match status" value="1"/>
</dbReference>
<dbReference type="OMA" id="YASDSCM"/>
<dbReference type="PROSITE" id="PS50066">
    <property type="entry name" value="MADS_BOX_2"/>
    <property type="match status" value="1"/>
</dbReference>
<keyword evidence="5" id="KW-0539">Nucleus</keyword>
<dbReference type="SUPFAM" id="SSF55455">
    <property type="entry name" value="SRF-like"/>
    <property type="match status" value="1"/>
</dbReference>
<evidence type="ECO:0000256" key="2">
    <source>
        <dbReference type="ARBA" id="ARBA00023015"/>
    </source>
</evidence>
<dbReference type="PRINTS" id="PR00404">
    <property type="entry name" value="MADSDOMAIN"/>
</dbReference>
<keyword evidence="4" id="KW-0804">Transcription</keyword>
<evidence type="ECO:0000313" key="11">
    <source>
        <dbReference type="Proteomes" id="UP000594263"/>
    </source>
</evidence>
<dbReference type="PROSITE" id="PS00350">
    <property type="entry name" value="MADS_BOX_1"/>
    <property type="match status" value="1"/>
</dbReference>
<dbReference type="GO" id="GO:0046983">
    <property type="term" value="F:protein dimerization activity"/>
    <property type="evidence" value="ECO:0007669"/>
    <property type="project" value="InterPro"/>
</dbReference>
<dbReference type="GO" id="GO:0045944">
    <property type="term" value="P:positive regulation of transcription by RNA polymerase II"/>
    <property type="evidence" value="ECO:0007669"/>
    <property type="project" value="InterPro"/>
</dbReference>
<dbReference type="GO" id="GO:0005634">
    <property type="term" value="C:nucleus"/>
    <property type="evidence" value="ECO:0007669"/>
    <property type="project" value="UniProtKB-SubCell"/>
</dbReference>
<feature type="domain" description="MADS-box" evidence="8">
    <location>
        <begin position="1"/>
        <end position="61"/>
    </location>
</feature>
<dbReference type="Gramene" id="Kaladp0018s0054.1.v1.1">
    <property type="protein sequence ID" value="Kaladp0018s0054.1.v1.1"/>
    <property type="gene ID" value="Kaladp0018s0054.v1.1"/>
</dbReference>
<keyword evidence="2" id="KW-0805">Transcription regulation</keyword>
<dbReference type="InterPro" id="IPR036879">
    <property type="entry name" value="TF_MADSbox_sf"/>
</dbReference>
<proteinExistence type="predicted"/>
<feature type="coiled-coil region" evidence="6">
    <location>
        <begin position="118"/>
        <end position="145"/>
    </location>
</feature>